<dbReference type="EMBL" id="CP002739">
    <property type="protein sequence ID" value="AEF16478.1"/>
    <property type="molecule type" value="Genomic_DNA"/>
</dbReference>
<dbReference type="STRING" id="858215.Thexy_0424"/>
<dbReference type="PANTHER" id="PTHR34136:SF1">
    <property type="entry name" value="UDP-N-ACETYL-D-MANNOSAMINURONIC ACID TRANSFERASE"/>
    <property type="match status" value="1"/>
</dbReference>
<dbReference type="Pfam" id="PF03808">
    <property type="entry name" value="Glyco_tran_WecG"/>
    <property type="match status" value="1"/>
</dbReference>
<keyword evidence="1 5" id="KW-0328">Glycosyltransferase</keyword>
<evidence type="ECO:0000256" key="3">
    <source>
        <dbReference type="ARBA" id="ARBA00022944"/>
    </source>
</evidence>
<protein>
    <recommendedName>
        <fullName evidence="5">N-acetylglucosaminyldiphosphoundecaprenol N-acetyl-beta-D-mannosaminyltransferase</fullName>
        <ecNumber evidence="5">2.4.1.187</ecNumber>
    </recommendedName>
    <alternativeName>
        <fullName evidence="5">N-acetylmannosaminyltransferase</fullName>
    </alternativeName>
    <alternativeName>
        <fullName evidence="5">UDP-N-acetylmannosamine transferase</fullName>
    </alternativeName>
    <alternativeName>
        <fullName evidence="5">UDP-N-acetylmannosamine:N-acetylglucosaminyl pyrophosphorylundecaprenol N-acetylmannosaminyltransferase</fullName>
    </alternativeName>
</protein>
<gene>
    <name evidence="6" type="ordered locus">Thexy_0424</name>
</gene>
<dbReference type="PANTHER" id="PTHR34136">
    <property type="match status" value="1"/>
</dbReference>
<evidence type="ECO:0000256" key="1">
    <source>
        <dbReference type="ARBA" id="ARBA00022676"/>
    </source>
</evidence>
<evidence type="ECO:0000256" key="5">
    <source>
        <dbReference type="HAMAP-Rule" id="MF_02070"/>
    </source>
</evidence>
<dbReference type="NCBIfam" id="TIGR00696">
    <property type="entry name" value="wecG_tagA_cpsF"/>
    <property type="match status" value="1"/>
</dbReference>
<keyword evidence="2 5" id="KW-0808">Transferase</keyword>
<proteinExistence type="inferred from homology"/>
<dbReference type="GO" id="GO:0047244">
    <property type="term" value="F:N-acetylglucosaminyldiphosphoundecaprenol N-acetyl-beta-D-mannosaminyltransferase activity"/>
    <property type="evidence" value="ECO:0007669"/>
    <property type="project" value="UniProtKB-UniRule"/>
</dbReference>
<evidence type="ECO:0000256" key="2">
    <source>
        <dbReference type="ARBA" id="ARBA00022679"/>
    </source>
</evidence>
<dbReference type="UniPathway" id="UPA00632"/>
<comment type="catalytic activity">
    <reaction evidence="5">
        <text>UDP-N-acetyl-alpha-D-mannosamine + N-acetyl-alpha-D-glucosaminyl-di-trans,octa-cis-undecaprenyl diphosphate = N-acetyl-beta-D-mannosaminyl-(1-&gt;4)-N-acetyl-alpha-D-glucosaminyl di-trans,octa-cis-undecaprenyl diphosphate + UDP + H(+)</text>
        <dbReference type="Rhea" id="RHEA:16053"/>
        <dbReference type="ChEBI" id="CHEBI:15378"/>
        <dbReference type="ChEBI" id="CHEBI:58223"/>
        <dbReference type="ChEBI" id="CHEBI:62959"/>
        <dbReference type="ChEBI" id="CHEBI:68623"/>
        <dbReference type="ChEBI" id="CHEBI:132210"/>
        <dbReference type="EC" id="2.4.1.187"/>
    </reaction>
</comment>
<keyword evidence="7" id="KW-1185">Reference proteome</keyword>
<accession>F6BH34</accession>
<evidence type="ECO:0000313" key="6">
    <source>
        <dbReference type="EMBL" id="AEF16478.1"/>
    </source>
</evidence>
<dbReference type="eggNOG" id="COG1922">
    <property type="taxonomic scope" value="Bacteria"/>
</dbReference>
<dbReference type="InterPro" id="IPR034714">
    <property type="entry name" value="TagA_TarA"/>
</dbReference>
<sequence>MAERFVIFDVPIDKVNMKQAVDTVEKFLSEDRLHMVATPNAEIVMMAQKDPEYKEILNKTDLNVPDGSGVIFASKIYKEELPERVAGFDLMMELIKVASAKKYKIYLLGAKSDVVKAAYLNLKRQYSEIDIVGFHDGYFSKDDEDEIIHDINEKNTDLLFVALGAPKQEKWIYENRNKLKAKVAIGVGGSFDVIAGKVTRAPEIYRKLGLEWFYRLLKEPWRYKRMMALPKFAVKVLFSKKPK</sequence>
<keyword evidence="3 5" id="KW-0777">Teichoic acid biosynthesis</keyword>
<dbReference type="RefSeq" id="WP_013787230.1">
    <property type="nucleotide sequence ID" value="NC_015555.1"/>
</dbReference>
<name>F6BH34_THEXL</name>
<dbReference type="CDD" id="cd06533">
    <property type="entry name" value="Glyco_transf_WecG_TagA"/>
    <property type="match status" value="1"/>
</dbReference>
<comment type="pathway">
    <text evidence="5">Cell wall biogenesis; teichoic acid biosynthesis.</text>
</comment>
<reference evidence="6" key="1">
    <citation type="submission" date="2011-05" db="EMBL/GenBank/DDBJ databases">
        <title>Complete sequence of Thermoanaerobacterium xylanolyticum LX-11.</title>
        <authorList>
            <consortium name="US DOE Joint Genome Institute"/>
            <person name="Lucas S."/>
            <person name="Han J."/>
            <person name="Lapidus A."/>
            <person name="Cheng J.-F."/>
            <person name="Goodwin L."/>
            <person name="Pitluck S."/>
            <person name="Peters L."/>
            <person name="Mikhailova N."/>
            <person name="Lu M."/>
            <person name="Han C."/>
            <person name="Tapia R."/>
            <person name="Land M."/>
            <person name="Hauser L."/>
            <person name="Kyrpides N."/>
            <person name="Ivanova N."/>
            <person name="Pagani I."/>
            <person name="Hemme C."/>
            <person name="Woyke T."/>
        </authorList>
    </citation>
    <scope>NUCLEOTIDE SEQUENCE</scope>
    <source>
        <strain evidence="6">LX-11</strain>
    </source>
</reference>
<dbReference type="HOGENOM" id="CLU_063203_3_1_9"/>
<dbReference type="InterPro" id="IPR004629">
    <property type="entry name" value="WecG_TagA_CpsF"/>
</dbReference>
<dbReference type="HAMAP" id="MF_02070">
    <property type="entry name" value="TagA_TarA"/>
    <property type="match status" value="1"/>
</dbReference>
<evidence type="ECO:0000313" key="7">
    <source>
        <dbReference type="Proteomes" id="UP000007239"/>
    </source>
</evidence>
<dbReference type="EC" id="2.4.1.187" evidence="5"/>
<comment type="similarity">
    <text evidence="5">Belongs to the glycosyltransferase 26 family. TagA/TarA subfamily.</text>
</comment>
<keyword evidence="4 5" id="KW-0961">Cell wall biogenesis/degradation</keyword>
<dbReference type="Proteomes" id="UP000007239">
    <property type="component" value="Chromosome"/>
</dbReference>
<evidence type="ECO:0000256" key="4">
    <source>
        <dbReference type="ARBA" id="ARBA00023316"/>
    </source>
</evidence>
<comment type="function">
    <text evidence="5">Catalyzes the conversion of GlcNAc-PP-undecaprenol into ManNAc-GlcNAc-PP-undecaprenol, the first committed lipid intermediate in the de novo synthesis of teichoic acid.</text>
</comment>
<dbReference type="KEGG" id="txy:Thexy_0424"/>
<organism evidence="6 7">
    <name type="scientific">Thermoanaerobacterium xylanolyticum (strain ATCC 49914 / DSM 7097 / LX-11)</name>
    <dbReference type="NCBI Taxonomy" id="858215"/>
    <lineage>
        <taxon>Bacteria</taxon>
        <taxon>Bacillati</taxon>
        <taxon>Bacillota</taxon>
        <taxon>Clostridia</taxon>
        <taxon>Thermoanaerobacterales</taxon>
        <taxon>Thermoanaerobacteraceae</taxon>
        <taxon>Thermoanaerobacterium</taxon>
    </lineage>
</organism>
<dbReference type="GO" id="GO:0019350">
    <property type="term" value="P:teichoic acid biosynthetic process"/>
    <property type="evidence" value="ECO:0007669"/>
    <property type="project" value="UniProtKB-UniRule"/>
</dbReference>
<dbReference type="GO" id="GO:0071555">
    <property type="term" value="P:cell wall organization"/>
    <property type="evidence" value="ECO:0007669"/>
    <property type="project" value="UniProtKB-KW"/>
</dbReference>
<dbReference type="AlphaFoldDB" id="F6BH34"/>